<feature type="region of interest" description="Disordered" evidence="2">
    <location>
        <begin position="1"/>
        <end position="31"/>
    </location>
</feature>
<protein>
    <submittedName>
        <fullName evidence="3">Protein Y79H2A.3, isoform c</fullName>
    </submittedName>
</protein>
<dbReference type="Proteomes" id="UP000056209">
    <property type="component" value="Unassembled WGS sequence"/>
</dbReference>
<evidence type="ECO:0000313" key="3">
    <source>
        <dbReference type="EMBL" id="GAQ22932.1"/>
    </source>
</evidence>
<reference evidence="4" key="1">
    <citation type="submission" date="2015-11" db="EMBL/GenBank/DDBJ databases">
        <title>Draft Genome Sequence of the Radioresistant Bacterium Deinococcus grandis, Isolated from Freshwater Fish in Japan.</title>
        <authorList>
            <person name="Satoh K."/>
            <person name="Onodera T."/>
            <person name="Omoso K."/>
            <person name="Takeda-Yano K."/>
            <person name="Katayama T."/>
            <person name="Oono Y."/>
            <person name="Narumi I."/>
        </authorList>
    </citation>
    <scope>NUCLEOTIDE SEQUENCE [LARGE SCALE GENOMIC DNA]</scope>
    <source>
        <strain evidence="4">ATCC 43672</strain>
    </source>
</reference>
<evidence type="ECO:0000313" key="4">
    <source>
        <dbReference type="Proteomes" id="UP000056209"/>
    </source>
</evidence>
<keyword evidence="1" id="KW-0175">Coiled coil</keyword>
<proteinExistence type="predicted"/>
<keyword evidence="4" id="KW-1185">Reference proteome</keyword>
<dbReference type="AlphaFoldDB" id="A0A124BS18"/>
<gene>
    <name evidence="3" type="ORF">DEIGR_102959</name>
</gene>
<name>A0A124BS18_9DEIO</name>
<feature type="coiled-coil region" evidence="1">
    <location>
        <begin position="344"/>
        <end position="378"/>
    </location>
</feature>
<sequence length="405" mass="44950">MKVKSPRAITPDTAAVTPLKPTTPEPTAPIDPATGFTFDNLTNAQFKTARTWYKANAQQYTPTVIKAIQEKLQLPVTGTVDHAFLNGVASWQATFDLALYGGRSTVLANGNQLGGFLPTGAITPEQMAKLFPAGLARPESFARYIKETDRIVQTWNTLDTASKRKQAIEALLKQFSQANGLPAPQFTATPMSASLLGTFTFKTWQLELNASTLRPDMTPEEIRDVLDTLYHETRHAEQNFMALRLMVGMGFTPTQIAARTGMRPVIIAAAARKPISPQSVQGIVANEFYQSSFGAQATSRKDTMANLSLRRSEWEIAKDELRYLESRRQEVVQFQKEATSAAEKAERQQQLKTLDAQLKTARTKLSNAERRYDAAYDAYRAIPGERDAWDTQGALDTIRARSGRR</sequence>
<evidence type="ECO:0000256" key="2">
    <source>
        <dbReference type="SAM" id="MobiDB-lite"/>
    </source>
</evidence>
<organism evidence="3 4">
    <name type="scientific">Deinococcus grandis</name>
    <dbReference type="NCBI Taxonomy" id="57498"/>
    <lineage>
        <taxon>Bacteria</taxon>
        <taxon>Thermotogati</taxon>
        <taxon>Deinococcota</taxon>
        <taxon>Deinococci</taxon>
        <taxon>Deinococcales</taxon>
        <taxon>Deinococcaceae</taxon>
        <taxon>Deinococcus</taxon>
    </lineage>
</organism>
<dbReference type="RefSeq" id="WP_058978281.1">
    <property type="nucleotide sequence ID" value="NZ_BCMS01000001.1"/>
</dbReference>
<dbReference type="OrthoDB" id="74181at2"/>
<comment type="caution">
    <text evidence="3">The sequence shown here is derived from an EMBL/GenBank/DDBJ whole genome shotgun (WGS) entry which is preliminary data.</text>
</comment>
<dbReference type="EMBL" id="BCMS01000001">
    <property type="protein sequence ID" value="GAQ22932.1"/>
    <property type="molecule type" value="Genomic_DNA"/>
</dbReference>
<evidence type="ECO:0000256" key="1">
    <source>
        <dbReference type="SAM" id="Coils"/>
    </source>
</evidence>
<accession>A0A124BS18</accession>